<dbReference type="EMBL" id="CP009528">
    <property type="protein sequence ID" value="AKB53263.1"/>
    <property type="molecule type" value="Genomic_DNA"/>
</dbReference>
<dbReference type="RefSeq" id="WP_048120422.1">
    <property type="nucleotide sequence ID" value="NZ_CP009528.1"/>
</dbReference>
<dbReference type="Proteomes" id="UP000033033">
    <property type="component" value="Chromosome"/>
</dbReference>
<gene>
    <name evidence="1" type="ORF">MSBRM_0265</name>
</gene>
<proteinExistence type="predicted"/>
<dbReference type="GeneID" id="68903767"/>
<accession>A0A0E3QRV0</accession>
<organism evidence="1 2">
    <name type="scientific">Methanosarcina barkeri MS</name>
    <dbReference type="NCBI Taxonomy" id="1434108"/>
    <lineage>
        <taxon>Archaea</taxon>
        <taxon>Methanobacteriati</taxon>
        <taxon>Methanobacteriota</taxon>
        <taxon>Stenosarchaea group</taxon>
        <taxon>Methanomicrobia</taxon>
        <taxon>Methanosarcinales</taxon>
        <taxon>Methanosarcinaceae</taxon>
        <taxon>Methanosarcina</taxon>
    </lineage>
</organism>
<dbReference type="KEGG" id="mby:MSBRM_0265"/>
<evidence type="ECO:0000313" key="2">
    <source>
        <dbReference type="Proteomes" id="UP000033033"/>
    </source>
</evidence>
<keyword evidence="1" id="KW-0560">Oxidoreductase</keyword>
<keyword evidence="2" id="KW-1185">Reference proteome</keyword>
<dbReference type="PATRIC" id="fig|1434108.4.peg.302"/>
<protein>
    <submittedName>
        <fullName evidence="1">Alcohol dehydrogenase</fullName>
        <ecNumber evidence="1">1.1.1.1</ecNumber>
    </submittedName>
</protein>
<evidence type="ECO:0000313" key="1">
    <source>
        <dbReference type="EMBL" id="AKB53263.1"/>
    </source>
</evidence>
<sequence>MAQIMGMKDVKEPMDFITMLVKLQEDCGVADLRMPDYGIEPENLKPWRRTQRIRWVACSFVTN</sequence>
<dbReference type="STRING" id="1434108.MSBRM_0265"/>
<reference evidence="1 2" key="1">
    <citation type="submission" date="2014-07" db="EMBL/GenBank/DDBJ databases">
        <title>Methanogenic archaea and the global carbon cycle.</title>
        <authorList>
            <person name="Henriksen J.R."/>
            <person name="Luke J."/>
            <person name="Reinhart S."/>
            <person name="Benedict M.N."/>
            <person name="Youngblut N.D."/>
            <person name="Metcalf M.E."/>
            <person name="Whitaker R.J."/>
            <person name="Metcalf W.W."/>
        </authorList>
    </citation>
    <scope>NUCLEOTIDE SEQUENCE [LARGE SCALE GENOMIC DNA]</scope>
    <source>
        <strain evidence="1 2">MS</strain>
    </source>
</reference>
<name>A0A0E3QRV0_METBA</name>
<dbReference type="EC" id="1.1.1.1" evidence="1"/>
<dbReference type="GO" id="GO:0004022">
    <property type="term" value="F:alcohol dehydrogenase (NAD+) activity"/>
    <property type="evidence" value="ECO:0007669"/>
    <property type="project" value="UniProtKB-EC"/>
</dbReference>
<dbReference type="AlphaFoldDB" id="A0A0E3QRV0"/>
<dbReference type="HOGENOM" id="CLU_2875046_0_0_2"/>